<keyword evidence="1" id="KW-1133">Transmembrane helix</keyword>
<gene>
    <name evidence="2" type="ORF">METZ01_LOCUS311174</name>
</gene>
<organism evidence="2">
    <name type="scientific">marine metagenome</name>
    <dbReference type="NCBI Taxonomy" id="408172"/>
    <lineage>
        <taxon>unclassified sequences</taxon>
        <taxon>metagenomes</taxon>
        <taxon>ecological metagenomes</taxon>
    </lineage>
</organism>
<protein>
    <submittedName>
        <fullName evidence="2">Uncharacterized protein</fullName>
    </submittedName>
</protein>
<accession>A0A382NC90</accession>
<proteinExistence type="predicted"/>
<reference evidence="2" key="1">
    <citation type="submission" date="2018-05" db="EMBL/GenBank/DDBJ databases">
        <authorList>
            <person name="Lanie J.A."/>
            <person name="Ng W.-L."/>
            <person name="Kazmierczak K.M."/>
            <person name="Andrzejewski T.M."/>
            <person name="Davidsen T.M."/>
            <person name="Wayne K.J."/>
            <person name="Tettelin H."/>
            <person name="Glass J.I."/>
            <person name="Rusch D."/>
            <person name="Podicherti R."/>
            <person name="Tsui H.-C.T."/>
            <person name="Winkler M.E."/>
        </authorList>
    </citation>
    <scope>NUCLEOTIDE SEQUENCE</scope>
</reference>
<dbReference type="AlphaFoldDB" id="A0A382NC90"/>
<evidence type="ECO:0000256" key="1">
    <source>
        <dbReference type="SAM" id="Phobius"/>
    </source>
</evidence>
<name>A0A382NC90_9ZZZZ</name>
<keyword evidence="1" id="KW-0472">Membrane</keyword>
<keyword evidence="1" id="KW-0812">Transmembrane</keyword>
<feature type="transmembrane region" description="Helical" evidence="1">
    <location>
        <begin position="69"/>
        <end position="87"/>
    </location>
</feature>
<feature type="transmembrane region" description="Helical" evidence="1">
    <location>
        <begin position="43"/>
        <end position="63"/>
    </location>
</feature>
<feature type="transmembrane region" description="Helical" evidence="1">
    <location>
        <begin position="122"/>
        <end position="141"/>
    </location>
</feature>
<evidence type="ECO:0000313" key="2">
    <source>
        <dbReference type="EMBL" id="SVC58320.1"/>
    </source>
</evidence>
<sequence length="142" mass="16825">MTKQSLKQRSALRDHVGRIKEKLNLTNQIRESEKAELTFYMRFRYLGLALVQGSSILILLGMALMPYFITLWFGLLVYQITAYRFWFEDRKVYRLTKEKLDKGLGSNIHTVRTLKIKQKRELVYIIGNWFGLFLVGLNIYLL</sequence>
<dbReference type="EMBL" id="UINC01099221">
    <property type="protein sequence ID" value="SVC58320.1"/>
    <property type="molecule type" value="Genomic_DNA"/>
</dbReference>